<dbReference type="AlphaFoldDB" id="A0AAV5FZD3"/>
<dbReference type="EMBL" id="BQKI01000107">
    <property type="protein sequence ID" value="GJN40234.1"/>
    <property type="molecule type" value="Genomic_DNA"/>
</dbReference>
<evidence type="ECO:0000313" key="1">
    <source>
        <dbReference type="EMBL" id="GJN40234.1"/>
    </source>
</evidence>
<evidence type="ECO:0000313" key="2">
    <source>
        <dbReference type="Proteomes" id="UP001054889"/>
    </source>
</evidence>
<accession>A0AAV5FZD3</accession>
<proteinExistence type="predicted"/>
<gene>
    <name evidence="1" type="primary">gb29418</name>
    <name evidence="1" type="ORF">PR202_gb29418</name>
</gene>
<keyword evidence="2" id="KW-1185">Reference proteome</keyword>
<sequence length="69" mass="8123">MIPIYLFIAMNVPKWFLKAINKINRGFLWQGREQANGGCCLVAWKESQDLLILVAWVFLIWRLCHGLFK</sequence>
<dbReference type="Proteomes" id="UP001054889">
    <property type="component" value="Unassembled WGS sequence"/>
</dbReference>
<reference evidence="1" key="1">
    <citation type="journal article" date="2018" name="DNA Res.">
        <title>Multiple hybrid de novo genome assembly of finger millet, an orphan allotetraploid crop.</title>
        <authorList>
            <person name="Hatakeyama M."/>
            <person name="Aluri S."/>
            <person name="Balachadran M.T."/>
            <person name="Sivarajan S.R."/>
            <person name="Patrignani A."/>
            <person name="Gruter S."/>
            <person name="Poveda L."/>
            <person name="Shimizu-Inatsugi R."/>
            <person name="Baeten J."/>
            <person name="Francoijs K.J."/>
            <person name="Nataraja K.N."/>
            <person name="Reddy Y.A.N."/>
            <person name="Phadnis S."/>
            <person name="Ravikumar R.L."/>
            <person name="Schlapbach R."/>
            <person name="Sreeman S.M."/>
            <person name="Shimizu K.K."/>
        </authorList>
    </citation>
    <scope>NUCLEOTIDE SEQUENCE</scope>
</reference>
<reference evidence="1" key="2">
    <citation type="submission" date="2021-12" db="EMBL/GenBank/DDBJ databases">
        <title>Resequencing data analysis of finger millet.</title>
        <authorList>
            <person name="Hatakeyama M."/>
            <person name="Aluri S."/>
            <person name="Balachadran M.T."/>
            <person name="Sivarajan S.R."/>
            <person name="Poveda L."/>
            <person name="Shimizu-Inatsugi R."/>
            <person name="Schlapbach R."/>
            <person name="Sreeman S.M."/>
            <person name="Shimizu K.K."/>
        </authorList>
    </citation>
    <scope>NUCLEOTIDE SEQUENCE</scope>
</reference>
<protein>
    <submittedName>
        <fullName evidence="1">Uncharacterized protein</fullName>
    </submittedName>
</protein>
<name>A0AAV5FZD3_ELECO</name>
<organism evidence="1 2">
    <name type="scientific">Eleusine coracana subsp. coracana</name>
    <dbReference type="NCBI Taxonomy" id="191504"/>
    <lineage>
        <taxon>Eukaryota</taxon>
        <taxon>Viridiplantae</taxon>
        <taxon>Streptophyta</taxon>
        <taxon>Embryophyta</taxon>
        <taxon>Tracheophyta</taxon>
        <taxon>Spermatophyta</taxon>
        <taxon>Magnoliopsida</taxon>
        <taxon>Liliopsida</taxon>
        <taxon>Poales</taxon>
        <taxon>Poaceae</taxon>
        <taxon>PACMAD clade</taxon>
        <taxon>Chloridoideae</taxon>
        <taxon>Cynodonteae</taxon>
        <taxon>Eleusininae</taxon>
        <taxon>Eleusine</taxon>
    </lineage>
</organism>
<comment type="caution">
    <text evidence="1">The sequence shown here is derived from an EMBL/GenBank/DDBJ whole genome shotgun (WGS) entry which is preliminary data.</text>
</comment>